<sequence length="217" mass="24874">MYTVKNITINWNSPDILEQLAQTIKGPLETIISVGKNSGEYDKEKLEEILFSSSIEISVIIEDILNKAKAKSLSVTYHHQPEFFGIYESNENVRGMCAGEVNPQKVAKVDQEWLVGLEKEVYGNISQDFLDLGELSYKMAVSERQLHRKIFNLVFLTPNKYIRILRLHRAKQLIDNYVQQSVSQIAYAVGYSDVHYFSKLFAGQYNVAPKELLHSLR</sequence>
<gene>
    <name evidence="5" type="ORF">F5984_25670</name>
</gene>
<keyword evidence="3" id="KW-0804">Transcription</keyword>
<evidence type="ECO:0000256" key="3">
    <source>
        <dbReference type="ARBA" id="ARBA00023163"/>
    </source>
</evidence>
<evidence type="ECO:0000256" key="1">
    <source>
        <dbReference type="ARBA" id="ARBA00023015"/>
    </source>
</evidence>
<dbReference type="SMART" id="SM00342">
    <property type="entry name" value="HTH_ARAC"/>
    <property type="match status" value="1"/>
</dbReference>
<dbReference type="InterPro" id="IPR018060">
    <property type="entry name" value="HTH_AraC"/>
</dbReference>
<dbReference type="PANTHER" id="PTHR43280:SF28">
    <property type="entry name" value="HTH-TYPE TRANSCRIPTIONAL ACTIVATOR RHAS"/>
    <property type="match status" value="1"/>
</dbReference>
<reference evidence="5 6" key="1">
    <citation type="submission" date="2019-10" db="EMBL/GenBank/DDBJ databases">
        <title>Rudanella paleaurantiibacter sp. nov., isolated from sludge.</title>
        <authorList>
            <person name="Xu S.Q."/>
        </authorList>
    </citation>
    <scope>NUCLEOTIDE SEQUENCE [LARGE SCALE GENOMIC DNA]</scope>
    <source>
        <strain evidence="5 6">HX-22-17</strain>
    </source>
</reference>
<keyword evidence="6" id="KW-1185">Reference proteome</keyword>
<dbReference type="GO" id="GO:0003700">
    <property type="term" value="F:DNA-binding transcription factor activity"/>
    <property type="evidence" value="ECO:0007669"/>
    <property type="project" value="InterPro"/>
</dbReference>
<dbReference type="Gene3D" id="1.10.10.60">
    <property type="entry name" value="Homeodomain-like"/>
    <property type="match status" value="1"/>
</dbReference>
<dbReference type="SUPFAM" id="SSF46689">
    <property type="entry name" value="Homeodomain-like"/>
    <property type="match status" value="1"/>
</dbReference>
<dbReference type="PANTHER" id="PTHR43280">
    <property type="entry name" value="ARAC-FAMILY TRANSCRIPTIONAL REGULATOR"/>
    <property type="match status" value="1"/>
</dbReference>
<organism evidence="5 6">
    <name type="scientific">Rudanella paleaurantiibacter</name>
    <dbReference type="NCBI Taxonomy" id="2614655"/>
    <lineage>
        <taxon>Bacteria</taxon>
        <taxon>Pseudomonadati</taxon>
        <taxon>Bacteroidota</taxon>
        <taxon>Cytophagia</taxon>
        <taxon>Cytophagales</taxon>
        <taxon>Cytophagaceae</taxon>
        <taxon>Rudanella</taxon>
    </lineage>
</organism>
<dbReference type="RefSeq" id="WP_152127148.1">
    <property type="nucleotide sequence ID" value="NZ_WELI01000020.1"/>
</dbReference>
<dbReference type="InterPro" id="IPR009057">
    <property type="entry name" value="Homeodomain-like_sf"/>
</dbReference>
<comment type="caution">
    <text evidence="5">The sequence shown here is derived from an EMBL/GenBank/DDBJ whole genome shotgun (WGS) entry which is preliminary data.</text>
</comment>
<proteinExistence type="predicted"/>
<feature type="domain" description="HTH araC/xylS-type" evidence="4">
    <location>
        <begin position="115"/>
        <end position="215"/>
    </location>
</feature>
<dbReference type="PROSITE" id="PS01124">
    <property type="entry name" value="HTH_ARAC_FAMILY_2"/>
    <property type="match status" value="1"/>
</dbReference>
<keyword evidence="2" id="KW-0238">DNA-binding</keyword>
<name>A0A7J5TSK3_9BACT</name>
<evidence type="ECO:0000313" key="5">
    <source>
        <dbReference type="EMBL" id="KAB7725712.1"/>
    </source>
</evidence>
<dbReference type="AlphaFoldDB" id="A0A7J5TSK3"/>
<evidence type="ECO:0000256" key="2">
    <source>
        <dbReference type="ARBA" id="ARBA00023125"/>
    </source>
</evidence>
<dbReference type="GO" id="GO:0043565">
    <property type="term" value="F:sequence-specific DNA binding"/>
    <property type="evidence" value="ECO:0007669"/>
    <property type="project" value="InterPro"/>
</dbReference>
<dbReference type="EMBL" id="WELI01000020">
    <property type="protein sequence ID" value="KAB7725712.1"/>
    <property type="molecule type" value="Genomic_DNA"/>
</dbReference>
<keyword evidence="1" id="KW-0805">Transcription regulation</keyword>
<evidence type="ECO:0000259" key="4">
    <source>
        <dbReference type="PROSITE" id="PS01124"/>
    </source>
</evidence>
<protein>
    <submittedName>
        <fullName evidence="5">Helix-turn-helix domain-containing protein</fullName>
    </submittedName>
</protein>
<dbReference type="Pfam" id="PF12833">
    <property type="entry name" value="HTH_18"/>
    <property type="match status" value="1"/>
</dbReference>
<accession>A0A7J5TSK3</accession>
<dbReference type="Proteomes" id="UP000488299">
    <property type="component" value="Unassembled WGS sequence"/>
</dbReference>
<evidence type="ECO:0000313" key="6">
    <source>
        <dbReference type="Proteomes" id="UP000488299"/>
    </source>
</evidence>